<comment type="caution">
    <text evidence="1">The sequence shown here is derived from an EMBL/GenBank/DDBJ whole genome shotgun (WGS) entry which is preliminary data.</text>
</comment>
<dbReference type="EMBL" id="JAWDJW010000199">
    <property type="protein sequence ID" value="KAK3081335.1"/>
    <property type="molecule type" value="Genomic_DNA"/>
</dbReference>
<protein>
    <submittedName>
        <fullName evidence="1">Uncharacterized protein</fullName>
    </submittedName>
</protein>
<dbReference type="Proteomes" id="UP001186974">
    <property type="component" value="Unassembled WGS sequence"/>
</dbReference>
<sequence length="1131" mass="121913">MLREQDDPNSKLGKASDDSVLQPQRQSRLFEYGFSRGLGDIVETSSVRSAIRPPFAASDRQHSIGSMEGYGTDDDSVHNGNMMTRSRPGEGNVLFGGRQKIYKIPIGASGSTKSFGSSSGNSGMRGRPGYDADVSMSGFQRLRHEERERERIREQERQRKEQKSYEPESPPRSRPYSPSLSGWSRRRGTASSTTSEAARSSTAATSIASNDQPPPIPKAASSAQPTSFGVDRSNPKGRRLYEQGLDREMQAQHSSAITRLNSIQKQRLGGKTTPPYRSQSRNGERAEDRMQRAAQPLQSQPARSFSNGESTHGSPPASPLGRDFDDSNPLAMALDPNDRGKATALGTFNKPQKFDEHQYLQRQMRLQQGRETPTPKDETPPIFDEPPVKEEDSAPPPPAKDDAPLDSGSGERSEPTSSGQEPAPTAFSLFQKAASQMAAPQASSGAAQSTDRDGPTSPPTSQVDYSKPLPAGPLYDGRHYVKKILLPASNSSNIAPPVQEHPTFRTASPLPPAEVNDVVSPKKQQVEGKSYHGERETSVATVKAAEDQGTPDGPLSPDVGGGLSGMVRQHLRNNSNVSSIYSTAPPAPLGVRTRDASNLTTHSMCDSDTPAHSTTSHSNPWDLEDFEGGYPGEADNRSSVSPADIHRMKHNDSSSVLSSRTYEEPTEGEDVPWQQQMKKQHNRGLSSQTQAEREAFANDLAQRQRDIQQALKGNVLSEQHSTSPSPSSKNGGLKVIGVLRSKSSRDSLARNNPESQKARALKMLGLAPDSHNPSGAVLSRSATSLDDYPNADERTGRAITLNPRSRSPLPAMRVPQQPASEARKESDNNDQSSAASTRQTRSFSASTSKSSGRPSADSEVSSSRSRSRTGRYKDDLDKAMAEGTGSRSNSTYYVEPIPTLPDQPSSRIPQEFQTASAGNSSTNLAAYFSEPTGQPSNRFRSNSRLAGPSYFDQKNLHPVQSLPSPRGVGANLNSPASSPGSSPRPSPSLQSPGFKSMLAAANTNYTMNPTPPGSGTSTPVHHPYGSANSRTQSGAYKKSINKYDISEPKLLKMTADVDLVDLPPGASLRNGLEEVQASAPPAPPVLPKKSRRRRFGFGRSETADPSSSSTSRNPSPADSNTWSADELDKRA</sequence>
<name>A0ACC3DXV5_9PEZI</name>
<gene>
    <name evidence="1" type="ORF">LTS18_007779</name>
</gene>
<accession>A0ACC3DXV5</accession>
<reference evidence="1" key="1">
    <citation type="submission" date="2024-09" db="EMBL/GenBank/DDBJ databases">
        <title>Black Yeasts Isolated from many extreme environments.</title>
        <authorList>
            <person name="Coleine C."/>
            <person name="Stajich J.E."/>
            <person name="Selbmann L."/>
        </authorList>
    </citation>
    <scope>NUCLEOTIDE SEQUENCE</scope>
    <source>
        <strain evidence="1">CCFEE 5737</strain>
    </source>
</reference>
<organism evidence="1 2">
    <name type="scientific">Coniosporium uncinatum</name>
    <dbReference type="NCBI Taxonomy" id="93489"/>
    <lineage>
        <taxon>Eukaryota</taxon>
        <taxon>Fungi</taxon>
        <taxon>Dikarya</taxon>
        <taxon>Ascomycota</taxon>
        <taxon>Pezizomycotina</taxon>
        <taxon>Dothideomycetes</taxon>
        <taxon>Dothideomycetes incertae sedis</taxon>
        <taxon>Coniosporium</taxon>
    </lineage>
</organism>
<evidence type="ECO:0000313" key="2">
    <source>
        <dbReference type="Proteomes" id="UP001186974"/>
    </source>
</evidence>
<proteinExistence type="predicted"/>
<evidence type="ECO:0000313" key="1">
    <source>
        <dbReference type="EMBL" id="KAK3081335.1"/>
    </source>
</evidence>
<keyword evidence="2" id="KW-1185">Reference proteome</keyword>